<feature type="non-terminal residue" evidence="2">
    <location>
        <position position="99"/>
    </location>
</feature>
<accession>A0A392N301</accession>
<dbReference type="Pfam" id="PF00112">
    <property type="entry name" value="Peptidase_C1"/>
    <property type="match status" value="1"/>
</dbReference>
<dbReference type="GO" id="GO:0006508">
    <property type="term" value="P:proteolysis"/>
    <property type="evidence" value="ECO:0007669"/>
    <property type="project" value="InterPro"/>
</dbReference>
<dbReference type="EMBL" id="LXQA010025248">
    <property type="protein sequence ID" value="MCH93569.1"/>
    <property type="molecule type" value="Genomic_DNA"/>
</dbReference>
<gene>
    <name evidence="2" type="ORF">A2U01_0014521</name>
</gene>
<dbReference type="InterPro" id="IPR000668">
    <property type="entry name" value="Peptidase_C1A_C"/>
</dbReference>
<comment type="caution">
    <text evidence="2">The sequence shown here is derived from an EMBL/GenBank/DDBJ whole genome shotgun (WGS) entry which is preliminary data.</text>
</comment>
<evidence type="ECO:0000259" key="1">
    <source>
        <dbReference type="Pfam" id="PF00112"/>
    </source>
</evidence>
<proteinExistence type="predicted"/>
<dbReference type="Proteomes" id="UP000265520">
    <property type="component" value="Unassembled WGS sequence"/>
</dbReference>
<dbReference type="InterPro" id="IPR038765">
    <property type="entry name" value="Papain-like_cys_pep_sf"/>
</dbReference>
<sequence length="99" mass="11844">MYRIDDYRFMEKPNQVQIMEKLVEQHLVADIDASTWYENDTWRKDVIHSLKPPNKSGYCLTNDIVIVGYDKSKNEILYWVVRDSNWTGCGMRGYLKIHR</sequence>
<organism evidence="2 3">
    <name type="scientific">Trifolium medium</name>
    <dbReference type="NCBI Taxonomy" id="97028"/>
    <lineage>
        <taxon>Eukaryota</taxon>
        <taxon>Viridiplantae</taxon>
        <taxon>Streptophyta</taxon>
        <taxon>Embryophyta</taxon>
        <taxon>Tracheophyta</taxon>
        <taxon>Spermatophyta</taxon>
        <taxon>Magnoliopsida</taxon>
        <taxon>eudicotyledons</taxon>
        <taxon>Gunneridae</taxon>
        <taxon>Pentapetalae</taxon>
        <taxon>rosids</taxon>
        <taxon>fabids</taxon>
        <taxon>Fabales</taxon>
        <taxon>Fabaceae</taxon>
        <taxon>Papilionoideae</taxon>
        <taxon>50 kb inversion clade</taxon>
        <taxon>NPAAA clade</taxon>
        <taxon>Hologalegina</taxon>
        <taxon>IRL clade</taxon>
        <taxon>Trifolieae</taxon>
        <taxon>Trifolium</taxon>
    </lineage>
</organism>
<reference evidence="2 3" key="1">
    <citation type="journal article" date="2018" name="Front. Plant Sci.">
        <title>Red Clover (Trifolium pratense) and Zigzag Clover (T. medium) - A Picture of Genomic Similarities and Differences.</title>
        <authorList>
            <person name="Dluhosova J."/>
            <person name="Istvanek J."/>
            <person name="Nedelnik J."/>
            <person name="Repkova J."/>
        </authorList>
    </citation>
    <scope>NUCLEOTIDE SEQUENCE [LARGE SCALE GENOMIC DNA]</scope>
    <source>
        <strain evidence="3">cv. 10/8</strain>
        <tissue evidence="2">Leaf</tissue>
    </source>
</reference>
<dbReference type="AlphaFoldDB" id="A0A392N301"/>
<dbReference type="SUPFAM" id="SSF54001">
    <property type="entry name" value="Cysteine proteinases"/>
    <property type="match status" value="1"/>
</dbReference>
<keyword evidence="3" id="KW-1185">Reference proteome</keyword>
<evidence type="ECO:0000313" key="2">
    <source>
        <dbReference type="EMBL" id="MCH93569.1"/>
    </source>
</evidence>
<dbReference type="Gene3D" id="3.90.70.10">
    <property type="entry name" value="Cysteine proteinases"/>
    <property type="match status" value="1"/>
</dbReference>
<protein>
    <recommendedName>
        <fullName evidence="1">Peptidase C1A papain C-terminal domain-containing protein</fullName>
    </recommendedName>
</protein>
<dbReference type="GO" id="GO:0008234">
    <property type="term" value="F:cysteine-type peptidase activity"/>
    <property type="evidence" value="ECO:0007669"/>
    <property type="project" value="InterPro"/>
</dbReference>
<feature type="domain" description="Peptidase C1A papain C-terminal" evidence="1">
    <location>
        <begin position="3"/>
        <end position="99"/>
    </location>
</feature>
<evidence type="ECO:0000313" key="3">
    <source>
        <dbReference type="Proteomes" id="UP000265520"/>
    </source>
</evidence>
<name>A0A392N301_9FABA</name>